<proteinExistence type="predicted"/>
<accession>A0ACC6L093</accession>
<name>A0ACC6L093_9SPHI</name>
<comment type="caution">
    <text evidence="1">The sequence shown here is derived from an EMBL/GenBank/DDBJ whole genome shotgun (WGS) entry which is preliminary data.</text>
</comment>
<evidence type="ECO:0000313" key="1">
    <source>
        <dbReference type="EMBL" id="MDR6784741.1"/>
    </source>
</evidence>
<protein>
    <submittedName>
        <fullName evidence="1">Uncharacterized protein</fullName>
    </submittedName>
</protein>
<keyword evidence="2" id="KW-1185">Reference proteome</keyword>
<gene>
    <name evidence="1" type="ORF">J2X78_003315</name>
</gene>
<reference evidence="1" key="1">
    <citation type="submission" date="2023-07" db="EMBL/GenBank/DDBJ databases">
        <title>Sorghum-associated microbial communities from plants grown in Nebraska, USA.</title>
        <authorList>
            <person name="Schachtman D."/>
        </authorList>
    </citation>
    <scope>NUCLEOTIDE SEQUENCE</scope>
    <source>
        <strain evidence="1">2697</strain>
    </source>
</reference>
<organism evidence="1 2">
    <name type="scientific">Pedobacter africanus</name>
    <dbReference type="NCBI Taxonomy" id="151894"/>
    <lineage>
        <taxon>Bacteria</taxon>
        <taxon>Pseudomonadati</taxon>
        <taxon>Bacteroidota</taxon>
        <taxon>Sphingobacteriia</taxon>
        <taxon>Sphingobacteriales</taxon>
        <taxon>Sphingobacteriaceae</taxon>
        <taxon>Pedobacter</taxon>
    </lineage>
</organism>
<dbReference type="Proteomes" id="UP001246858">
    <property type="component" value="Unassembled WGS sequence"/>
</dbReference>
<dbReference type="EMBL" id="JAVDTF010000003">
    <property type="protein sequence ID" value="MDR6784741.1"/>
    <property type="molecule type" value="Genomic_DNA"/>
</dbReference>
<sequence>MKKEWNDSEFDAAFRKKVIDADLRFEEAAWDKMEQKLQRRDRVVFFRKAGAVCLLLLIGFAGYLMLNTHPAKDAGRKLVKSRSATPAVVAVPETNTKVNESTSADQSGLVPALVYSKGSPDKTVPPQVHVLVGKAAADSAGKDSVVQPEPQQVLVQLQAVRPEKKSNQADSGIIASTGTGVLPAAVASVVKKRKASRNKALPMRLSLSIGPEFNSAAALIGGKKGFSAGLGFSLGIAKRVTLQTGLKYSMKDYAADNYAYQFRNPRIKDLVTKVDASCAVLEVPLQASYTFLDDASKSIDVNVGVSSYFMLKEDYTYRYTEGSGISDRYQEYNNRNQHYFGVADLSATYYIKLKKERLQLGLEPYVKIPLTGVGEGKVNLKSSGLSLKLRYDLGKKNN</sequence>
<evidence type="ECO:0000313" key="2">
    <source>
        <dbReference type="Proteomes" id="UP001246858"/>
    </source>
</evidence>